<dbReference type="EnsemblMetazoa" id="XM_038205961.1">
    <property type="protein sequence ID" value="XP_038061889.1"/>
    <property type="gene ID" value="LOC119732439"/>
</dbReference>
<feature type="transmembrane region" description="Helical" evidence="18">
    <location>
        <begin position="332"/>
        <end position="350"/>
    </location>
</feature>
<evidence type="ECO:0000256" key="15">
    <source>
        <dbReference type="ARBA" id="ARBA00034544"/>
    </source>
</evidence>
<dbReference type="Proteomes" id="UP000887568">
    <property type="component" value="Unplaced"/>
</dbReference>
<dbReference type="OrthoDB" id="203835at2759"/>
<dbReference type="GO" id="GO:0005267">
    <property type="term" value="F:potassium channel activity"/>
    <property type="evidence" value="ECO:0007669"/>
    <property type="project" value="UniProtKB-KW"/>
</dbReference>
<comment type="catalytic activity">
    <reaction evidence="14">
        <text>K(+)(in) = K(+)(out)</text>
        <dbReference type="Rhea" id="RHEA:29463"/>
        <dbReference type="ChEBI" id="CHEBI:29103"/>
    </reaction>
</comment>
<evidence type="ECO:0000256" key="17">
    <source>
        <dbReference type="SAM" id="MobiDB-lite"/>
    </source>
</evidence>
<sequence>MTSEDKAPETSTEDGNHKAENGGREHLEMRGAGEDVDEDGEGSDRESSRGHRFMPIDRLNIFSDAVFATITTFMVVPLKEEVQSYDVTEDLWTSLVADWYRFLVFVISFLIVSTLWQDHVWILQKVEHVGDVGLILNVLLLLVASVIPFLAALMGDFYRYPLTSRLFGGCILTLSVVQGIMIALAFRRSKMLSDHLEGDKTKKWMSVEFLSTAGLKIVLSALSIGIAGASVPASLVLLAVAMFTDWICIIVIAVYRSRKDQSFSTGIRTHLCRRFVFEDVDIDRTQTFTDGVFIIVATLIILDITADSLVPLNGKMTEEALYEALLDKKEALLAYISTFVTIGMIWYINYSMVYYIQRLSRLLLLFNRLTLLFVSIVPLGFQLVSLFSVEEAGTNENIAVQFHCILILFTSVFQLLFWVAAHWKRDKHIASSLGGLHRKRIFCLLLVYPIASLVIFCAAFSTSVFKVNTIHAVELSIPFIFLLIKLIIELVLHKRDSQSVTRGNCVPVEIASPQVDNTDTMLWHAGESEEQKR</sequence>
<dbReference type="EnsemblMetazoa" id="XM_038205962.1">
    <property type="protein sequence ID" value="XP_038061890.1"/>
    <property type="gene ID" value="LOC119732439"/>
</dbReference>
<evidence type="ECO:0000256" key="11">
    <source>
        <dbReference type="ARBA" id="ARBA00023303"/>
    </source>
</evidence>
<keyword evidence="20" id="KW-1185">Reference proteome</keyword>
<evidence type="ECO:0000256" key="13">
    <source>
        <dbReference type="ARBA" id="ARBA00030477"/>
    </source>
</evidence>
<keyword evidence="6" id="KW-0631">Potassium channel</keyword>
<evidence type="ECO:0000256" key="7">
    <source>
        <dbReference type="ARBA" id="ARBA00022958"/>
    </source>
</evidence>
<proteinExistence type="inferred from homology"/>
<feature type="transmembrane region" description="Helical" evidence="18">
    <location>
        <begin position="441"/>
        <end position="464"/>
    </location>
</feature>
<dbReference type="InterPro" id="IPR010617">
    <property type="entry name" value="TMEM175-like"/>
</dbReference>
<keyword evidence="4" id="KW-0633">Potassium transport</keyword>
<dbReference type="OMA" id="FFFPVSY"/>
<feature type="transmembrane region" description="Helical" evidence="18">
    <location>
        <begin position="207"/>
        <end position="229"/>
    </location>
</feature>
<feature type="transmembrane region" description="Helical" evidence="18">
    <location>
        <begin position="166"/>
        <end position="186"/>
    </location>
</feature>
<evidence type="ECO:0000313" key="20">
    <source>
        <dbReference type="Proteomes" id="UP000887568"/>
    </source>
</evidence>
<dbReference type="EnsemblMetazoa" id="XM_038205960.1">
    <property type="protein sequence ID" value="XP_038061888.1"/>
    <property type="gene ID" value="LOC119732439"/>
</dbReference>
<protein>
    <recommendedName>
        <fullName evidence="15">Endosomal/lysosomal proton channel TMEM175</fullName>
    </recommendedName>
    <alternativeName>
        <fullName evidence="16">Potassium channel TMEM175</fullName>
    </alternativeName>
    <alternativeName>
        <fullName evidence="13">Transmembrane protein 175</fullName>
    </alternativeName>
</protein>
<feature type="transmembrane region" description="Helical" evidence="18">
    <location>
        <begin position="59"/>
        <end position="79"/>
    </location>
</feature>
<organism evidence="19 20">
    <name type="scientific">Patiria miniata</name>
    <name type="common">Bat star</name>
    <name type="synonym">Asterina miniata</name>
    <dbReference type="NCBI Taxonomy" id="46514"/>
    <lineage>
        <taxon>Eukaryota</taxon>
        <taxon>Metazoa</taxon>
        <taxon>Echinodermata</taxon>
        <taxon>Eleutherozoa</taxon>
        <taxon>Asterozoa</taxon>
        <taxon>Asteroidea</taxon>
        <taxon>Valvatacea</taxon>
        <taxon>Valvatida</taxon>
        <taxon>Asterinidae</taxon>
        <taxon>Patiria</taxon>
    </lineage>
</organism>
<evidence type="ECO:0000256" key="9">
    <source>
        <dbReference type="ARBA" id="ARBA00023065"/>
    </source>
</evidence>
<evidence type="ECO:0000256" key="14">
    <source>
        <dbReference type="ARBA" id="ARBA00034430"/>
    </source>
</evidence>
<dbReference type="GeneID" id="119732439"/>
<keyword evidence="7" id="KW-0630">Potassium</keyword>
<dbReference type="AlphaFoldDB" id="A0A914ADS6"/>
<reference evidence="19" key="1">
    <citation type="submission" date="2022-11" db="UniProtKB">
        <authorList>
            <consortium name="EnsemblMetazoa"/>
        </authorList>
    </citation>
    <scope>IDENTIFICATION</scope>
</reference>
<feature type="region of interest" description="Disordered" evidence="17">
    <location>
        <begin position="1"/>
        <end position="50"/>
    </location>
</feature>
<comment type="subcellular location">
    <subcellularLocation>
        <location evidence="1">Membrane</location>
        <topology evidence="1">Multi-pass membrane protein</topology>
    </subcellularLocation>
</comment>
<dbReference type="RefSeq" id="XP_038061890.1">
    <property type="nucleotide sequence ID" value="XM_038205962.1"/>
</dbReference>
<evidence type="ECO:0000313" key="19">
    <source>
        <dbReference type="EnsemblMetazoa" id="XP_038061888.1"/>
    </source>
</evidence>
<feature type="compositionally biased region" description="Basic and acidic residues" evidence="17">
    <location>
        <begin position="1"/>
        <end position="33"/>
    </location>
</feature>
<evidence type="ECO:0000256" key="12">
    <source>
        <dbReference type="ARBA" id="ARBA00024169"/>
    </source>
</evidence>
<evidence type="ECO:0000256" key="6">
    <source>
        <dbReference type="ARBA" id="ARBA00022826"/>
    </source>
</evidence>
<comment type="similarity">
    <text evidence="2">Belongs to the TMEM175 family.</text>
</comment>
<dbReference type="RefSeq" id="XP_038061888.1">
    <property type="nucleotide sequence ID" value="XM_038205960.1"/>
</dbReference>
<comment type="catalytic activity">
    <reaction evidence="12">
        <text>H(+)(in) = H(+)(out)</text>
        <dbReference type="Rhea" id="RHEA:34979"/>
        <dbReference type="ChEBI" id="CHEBI:15378"/>
    </reaction>
</comment>
<keyword evidence="9" id="KW-0406">Ion transport</keyword>
<dbReference type="GO" id="GO:0016020">
    <property type="term" value="C:membrane"/>
    <property type="evidence" value="ECO:0007669"/>
    <property type="project" value="UniProtKB-SubCell"/>
</dbReference>
<evidence type="ECO:0000256" key="10">
    <source>
        <dbReference type="ARBA" id="ARBA00023136"/>
    </source>
</evidence>
<evidence type="ECO:0000256" key="1">
    <source>
        <dbReference type="ARBA" id="ARBA00004141"/>
    </source>
</evidence>
<evidence type="ECO:0000256" key="4">
    <source>
        <dbReference type="ARBA" id="ARBA00022538"/>
    </source>
</evidence>
<feature type="transmembrane region" description="Helical" evidence="18">
    <location>
        <begin position="99"/>
        <end position="122"/>
    </location>
</feature>
<evidence type="ECO:0000256" key="18">
    <source>
        <dbReference type="SAM" id="Phobius"/>
    </source>
</evidence>
<dbReference type="PANTHER" id="PTHR31462">
    <property type="entry name" value="ENDOSOMAL/LYSOSOMAL POTASSIUM CHANNEL TMEM175"/>
    <property type="match status" value="1"/>
</dbReference>
<dbReference type="PANTHER" id="PTHR31462:SF5">
    <property type="entry name" value="ENDOSOMAL_LYSOSOMAL PROTON CHANNEL TMEM175"/>
    <property type="match status" value="1"/>
</dbReference>
<feature type="transmembrane region" description="Helical" evidence="18">
    <location>
        <begin position="292"/>
        <end position="312"/>
    </location>
</feature>
<dbReference type="RefSeq" id="XP_038061889.1">
    <property type="nucleotide sequence ID" value="XM_038205961.1"/>
</dbReference>
<feature type="transmembrane region" description="Helical" evidence="18">
    <location>
        <begin position="235"/>
        <end position="255"/>
    </location>
</feature>
<feature type="transmembrane region" description="Helical" evidence="18">
    <location>
        <begin position="470"/>
        <end position="492"/>
    </location>
</feature>
<dbReference type="Pfam" id="PF06736">
    <property type="entry name" value="TMEM175"/>
    <property type="match status" value="2"/>
</dbReference>
<keyword evidence="3" id="KW-0813">Transport</keyword>
<evidence type="ECO:0000256" key="3">
    <source>
        <dbReference type="ARBA" id="ARBA00022448"/>
    </source>
</evidence>
<name>A0A914ADS6_PATMI</name>
<dbReference type="GO" id="GO:0015252">
    <property type="term" value="F:proton channel activity"/>
    <property type="evidence" value="ECO:0007669"/>
    <property type="project" value="InterPro"/>
</dbReference>
<evidence type="ECO:0000256" key="16">
    <source>
        <dbReference type="ARBA" id="ARBA00044317"/>
    </source>
</evidence>
<keyword evidence="11" id="KW-0407">Ion channel</keyword>
<feature type="transmembrane region" description="Helical" evidence="18">
    <location>
        <begin position="362"/>
        <end position="386"/>
    </location>
</feature>
<keyword evidence="8 18" id="KW-1133">Transmembrane helix</keyword>
<evidence type="ECO:0000256" key="2">
    <source>
        <dbReference type="ARBA" id="ARBA00006920"/>
    </source>
</evidence>
<keyword evidence="10 18" id="KW-0472">Membrane</keyword>
<evidence type="ECO:0000256" key="8">
    <source>
        <dbReference type="ARBA" id="ARBA00022989"/>
    </source>
</evidence>
<evidence type="ECO:0000256" key="5">
    <source>
        <dbReference type="ARBA" id="ARBA00022692"/>
    </source>
</evidence>
<accession>A0A914ADS6</accession>
<keyword evidence="5 18" id="KW-0812">Transmembrane</keyword>
<dbReference type="CTD" id="84286"/>
<feature type="transmembrane region" description="Helical" evidence="18">
    <location>
        <begin position="134"/>
        <end position="154"/>
    </location>
</feature>
<feature type="transmembrane region" description="Helical" evidence="18">
    <location>
        <begin position="398"/>
        <end position="420"/>
    </location>
</feature>